<name>A0A1V8M6R1_9GAMM</name>
<feature type="transmembrane region" description="Helical" evidence="1">
    <location>
        <begin position="75"/>
        <end position="105"/>
    </location>
</feature>
<dbReference type="InterPro" id="IPR010380">
    <property type="entry name" value="DUF975"/>
</dbReference>
<organism evidence="2 3">
    <name type="scientific">Methyloprofundus sedimenti</name>
    <dbReference type="NCBI Taxonomy" id="1420851"/>
    <lineage>
        <taxon>Bacteria</taxon>
        <taxon>Pseudomonadati</taxon>
        <taxon>Pseudomonadota</taxon>
        <taxon>Gammaproteobacteria</taxon>
        <taxon>Methylococcales</taxon>
        <taxon>Methylococcaceae</taxon>
        <taxon>Methyloprofundus</taxon>
    </lineage>
</organism>
<dbReference type="Proteomes" id="UP000191980">
    <property type="component" value="Unassembled WGS sequence"/>
</dbReference>
<feature type="transmembrane region" description="Helical" evidence="1">
    <location>
        <begin position="210"/>
        <end position="229"/>
    </location>
</feature>
<protein>
    <submittedName>
        <fullName evidence="2">Uncharacterized protein</fullName>
    </submittedName>
</protein>
<keyword evidence="3" id="KW-1185">Reference proteome</keyword>
<feature type="transmembrane region" description="Helical" evidence="1">
    <location>
        <begin position="185"/>
        <end position="204"/>
    </location>
</feature>
<feature type="transmembrane region" description="Helical" evidence="1">
    <location>
        <begin position="117"/>
        <end position="136"/>
    </location>
</feature>
<keyword evidence="1" id="KW-0812">Transmembrane</keyword>
<keyword evidence="1" id="KW-1133">Transmembrane helix</keyword>
<keyword evidence="1" id="KW-0472">Membrane</keyword>
<feature type="transmembrane region" description="Helical" evidence="1">
    <location>
        <begin position="142"/>
        <end position="164"/>
    </location>
</feature>
<dbReference type="PANTHER" id="PTHR40076:SF1">
    <property type="entry name" value="MEMBRANE PROTEIN"/>
    <property type="match status" value="1"/>
</dbReference>
<dbReference type="EMBL" id="LPUF01000001">
    <property type="protein sequence ID" value="OQK17239.1"/>
    <property type="molecule type" value="Genomic_DNA"/>
</dbReference>
<dbReference type="OrthoDB" id="5516623at2"/>
<dbReference type="RefSeq" id="WP_080521852.1">
    <property type="nucleotide sequence ID" value="NZ_LPUF01000001.1"/>
</dbReference>
<sequence length="234" mass="26041">MQTNQHMKPVSGSLQEGIAAPYDFTVSEVFQEAWQRTSGFKAPVLGAVLIIFLALTAISVGSILLMNLFNMVDPAFASILTGVFNFLISLASYPLFAGVLMMGLYRAVDAAVDFNLAFSYFSYSLPIIIAACFASLLVMLGFMLLVIPGIYLCIAYIFTLPLIIEKGMDFWQAMETSRKAVHQHWFKIFFIYVMIGIIYLISLIPFGIGLIWAVPFFVALHGVLYRRIFGIDAI</sequence>
<proteinExistence type="predicted"/>
<comment type="caution">
    <text evidence="2">The sequence shown here is derived from an EMBL/GenBank/DDBJ whole genome shotgun (WGS) entry which is preliminary data.</text>
</comment>
<evidence type="ECO:0000313" key="2">
    <source>
        <dbReference type="EMBL" id="OQK17239.1"/>
    </source>
</evidence>
<gene>
    <name evidence="2" type="ORF">AU255_04930</name>
</gene>
<dbReference type="PANTHER" id="PTHR40076">
    <property type="entry name" value="MEMBRANE PROTEIN-RELATED"/>
    <property type="match status" value="1"/>
</dbReference>
<evidence type="ECO:0000256" key="1">
    <source>
        <dbReference type="SAM" id="Phobius"/>
    </source>
</evidence>
<dbReference type="AlphaFoldDB" id="A0A1V8M6R1"/>
<feature type="transmembrane region" description="Helical" evidence="1">
    <location>
        <begin position="44"/>
        <end position="69"/>
    </location>
</feature>
<evidence type="ECO:0000313" key="3">
    <source>
        <dbReference type="Proteomes" id="UP000191980"/>
    </source>
</evidence>
<reference evidence="2 3" key="1">
    <citation type="submission" date="2015-12" db="EMBL/GenBank/DDBJ databases">
        <authorList>
            <person name="Shamseldin A."/>
            <person name="Moawad H."/>
            <person name="Abd El-Rahim W.M."/>
            <person name="Sadowsky M.J."/>
        </authorList>
    </citation>
    <scope>NUCLEOTIDE SEQUENCE [LARGE SCALE GENOMIC DNA]</scope>
    <source>
        <strain evidence="2 3">WF1</strain>
    </source>
</reference>
<accession>A0A1V8M6R1</accession>